<dbReference type="EMBL" id="NAOO01000034">
    <property type="protein sequence ID" value="RFB86224.1"/>
    <property type="molecule type" value="Genomic_DNA"/>
</dbReference>
<gene>
    <name evidence="1" type="ORF">B5K10_25735</name>
</gene>
<sequence>MHVDCLQLAIGRVGISMVLRHDPGSVRYPTGAPLVAGSMAVTSPAPCAIPFELGDTLEIAITEASSLGGDSKADLADNIVLPHRGVALQTA</sequence>
<organism evidence="1 2">
    <name type="scientific">Rhizobium leguminosarum bv. trifolii</name>
    <dbReference type="NCBI Taxonomy" id="386"/>
    <lineage>
        <taxon>Bacteria</taxon>
        <taxon>Pseudomonadati</taxon>
        <taxon>Pseudomonadota</taxon>
        <taxon>Alphaproteobacteria</taxon>
        <taxon>Hyphomicrobiales</taxon>
        <taxon>Rhizobiaceae</taxon>
        <taxon>Rhizobium/Agrobacterium group</taxon>
        <taxon>Rhizobium</taxon>
    </lineage>
</organism>
<proteinExistence type="predicted"/>
<name>A0A3E1B5V7_RHILT</name>
<dbReference type="Proteomes" id="UP000256748">
    <property type="component" value="Unassembled WGS sequence"/>
</dbReference>
<protein>
    <submittedName>
        <fullName evidence="1">Uncharacterized protein</fullName>
    </submittedName>
</protein>
<evidence type="ECO:0000313" key="2">
    <source>
        <dbReference type="Proteomes" id="UP000256748"/>
    </source>
</evidence>
<reference evidence="1 2" key="1">
    <citation type="submission" date="2017-03" db="EMBL/GenBank/DDBJ databases">
        <title>Genome analysis of Rhizobial strains effectives or ineffectives for nitrogen fixation isolated from bean seeds.</title>
        <authorList>
            <person name="Peralta H."/>
            <person name="Aguilar-Vera A."/>
            <person name="Mora Y."/>
            <person name="Vargas-Lagunas C."/>
            <person name="Girard L."/>
            <person name="Mora J."/>
        </authorList>
    </citation>
    <scope>NUCLEOTIDE SEQUENCE [LARGE SCALE GENOMIC DNA]</scope>
    <source>
        <strain evidence="1 2">CCGM5</strain>
    </source>
</reference>
<accession>A0A3E1B5V7</accession>
<dbReference type="AlphaFoldDB" id="A0A3E1B5V7"/>
<evidence type="ECO:0000313" key="1">
    <source>
        <dbReference type="EMBL" id="RFB86224.1"/>
    </source>
</evidence>
<comment type="caution">
    <text evidence="1">The sequence shown here is derived from an EMBL/GenBank/DDBJ whole genome shotgun (WGS) entry which is preliminary data.</text>
</comment>